<comment type="caution">
    <text evidence="2">The sequence shown here is derived from an EMBL/GenBank/DDBJ whole genome shotgun (WGS) entry which is preliminary data.</text>
</comment>
<dbReference type="NCBIfam" id="TIGR02292">
    <property type="entry name" value="ygfB_yecA"/>
    <property type="match status" value="1"/>
</dbReference>
<evidence type="ECO:0000313" key="2">
    <source>
        <dbReference type="EMBL" id="ODN42739.1"/>
    </source>
</evidence>
<dbReference type="SUPFAM" id="SSF101327">
    <property type="entry name" value="YgfB-like"/>
    <property type="match status" value="1"/>
</dbReference>
<dbReference type="Pfam" id="PF03695">
    <property type="entry name" value="UPF0149"/>
    <property type="match status" value="1"/>
</dbReference>
<dbReference type="Gene3D" id="1.20.120.740">
    <property type="entry name" value="YgfB uncharacterised protein family UPF0149, PF03695"/>
    <property type="match status" value="1"/>
</dbReference>
<dbReference type="InterPro" id="IPR036255">
    <property type="entry name" value="YgfB-like_sf"/>
</dbReference>
<accession>A0ABX3A1I5</accession>
<evidence type="ECO:0000256" key="1">
    <source>
        <dbReference type="ARBA" id="ARBA00038308"/>
    </source>
</evidence>
<dbReference type="Proteomes" id="UP000094329">
    <property type="component" value="Unassembled WGS sequence"/>
</dbReference>
<name>A0ABX3A1I5_9GAMM</name>
<evidence type="ECO:0008006" key="4">
    <source>
        <dbReference type="Google" id="ProtNLM"/>
    </source>
</evidence>
<evidence type="ECO:0000313" key="3">
    <source>
        <dbReference type="Proteomes" id="UP000094329"/>
    </source>
</evidence>
<gene>
    <name evidence="2" type="ORF">BGC07_07140</name>
</gene>
<sequence length="193" mass="21305">MSQTLIEFEKIENALNTLGIEGMSAADVHGLLVGMLAGQEKLTCKFWLEKAILASIESDSKSDLFANVMAKEPVKQLEQLFKVSWEQMYAGDFEFSLLLPDDSADLAERASLLCAWTQGFLTGLHLSGVNIAKYKEGELAATLKDLTEIAQLDLAIEDNEENETAYTEIAEYVRMAALFIHSELTGSDRPAVH</sequence>
<dbReference type="InterPro" id="IPR011978">
    <property type="entry name" value="YgfB-like"/>
</dbReference>
<dbReference type="PANTHER" id="PTHR37528:SF1">
    <property type="entry name" value="UPF0149 PROTEIN YGFB"/>
    <property type="match status" value="1"/>
</dbReference>
<dbReference type="RefSeq" id="WP_069312537.1">
    <property type="nucleotide sequence ID" value="NZ_MDTU01000001.1"/>
</dbReference>
<comment type="similarity">
    <text evidence="1">Belongs to the UPF0149 family.</text>
</comment>
<keyword evidence="3" id="KW-1185">Reference proteome</keyword>
<proteinExistence type="inferred from homology"/>
<organism evidence="2 3">
    <name type="scientific">Piscirickettsia litoralis</name>
    <dbReference type="NCBI Taxonomy" id="1891921"/>
    <lineage>
        <taxon>Bacteria</taxon>
        <taxon>Pseudomonadati</taxon>
        <taxon>Pseudomonadota</taxon>
        <taxon>Gammaproteobacteria</taxon>
        <taxon>Thiotrichales</taxon>
        <taxon>Piscirickettsiaceae</taxon>
        <taxon>Piscirickettsia</taxon>
    </lineage>
</organism>
<reference evidence="2 3" key="1">
    <citation type="submission" date="2016-08" db="EMBL/GenBank/DDBJ databases">
        <title>Draft genome sequence of Candidatus Piscirickettsia litoralis, from seawater.</title>
        <authorList>
            <person name="Wan X."/>
            <person name="Lee A.J."/>
            <person name="Hou S."/>
            <person name="Donachie S.P."/>
        </authorList>
    </citation>
    <scope>NUCLEOTIDE SEQUENCE [LARGE SCALE GENOMIC DNA]</scope>
    <source>
        <strain evidence="2 3">Y2</strain>
    </source>
</reference>
<protein>
    <recommendedName>
        <fullName evidence="4">YecA family protein</fullName>
    </recommendedName>
</protein>
<dbReference type="EMBL" id="MDTU01000001">
    <property type="protein sequence ID" value="ODN42739.1"/>
    <property type="molecule type" value="Genomic_DNA"/>
</dbReference>
<dbReference type="PANTHER" id="PTHR37528">
    <property type="entry name" value="UPF0149 PROTEIN YGFB"/>
    <property type="match status" value="1"/>
</dbReference>